<evidence type="ECO:0000256" key="6">
    <source>
        <dbReference type="ARBA" id="ARBA00023163"/>
    </source>
</evidence>
<keyword evidence="1" id="KW-0479">Metal-binding</keyword>
<evidence type="ECO:0000259" key="9">
    <source>
        <dbReference type="PROSITE" id="PS51030"/>
    </source>
</evidence>
<dbReference type="InterPro" id="IPR050234">
    <property type="entry name" value="Nuclear_hormone_rcpt_NR1"/>
</dbReference>
<keyword evidence="4" id="KW-0805">Transcription regulation</keyword>
<keyword evidence="3" id="KW-0862">Zinc</keyword>
<evidence type="ECO:0000256" key="5">
    <source>
        <dbReference type="ARBA" id="ARBA00023125"/>
    </source>
</evidence>
<dbReference type="PRINTS" id="PR00047">
    <property type="entry name" value="STROIDFINGER"/>
</dbReference>
<accession>A0ABQ9FUA2</accession>
<keyword evidence="11" id="KW-1185">Reference proteome</keyword>
<keyword evidence="2" id="KW-0863">Zinc-finger</keyword>
<sequence length="91" mass="10818">MKKGFVSIIFDEQSFSINNIYIYSCLILDCRVFFRRTVRQNMTYKPCENPNGCLIMRISRNRCQYCRMQKCQSAGMSRDGKYFCSCFIMQS</sequence>
<dbReference type="Pfam" id="PF00105">
    <property type="entry name" value="zf-C4"/>
    <property type="match status" value="1"/>
</dbReference>
<evidence type="ECO:0000256" key="4">
    <source>
        <dbReference type="ARBA" id="ARBA00023015"/>
    </source>
</evidence>
<feature type="domain" description="Nuclear receptor" evidence="9">
    <location>
        <begin position="30"/>
        <end position="83"/>
    </location>
</feature>
<keyword evidence="7" id="KW-0675">Receptor</keyword>
<dbReference type="PROSITE" id="PS51030">
    <property type="entry name" value="NUCLEAR_REC_DBD_2"/>
    <property type="match status" value="1"/>
</dbReference>
<comment type="caution">
    <text evidence="10">The sequence shown here is derived from an EMBL/GenBank/DDBJ whole genome shotgun (WGS) entry which is preliminary data.</text>
</comment>
<evidence type="ECO:0000256" key="2">
    <source>
        <dbReference type="ARBA" id="ARBA00022771"/>
    </source>
</evidence>
<organism evidence="10 11">
    <name type="scientific">Tegillarca granosa</name>
    <name type="common">Malaysian cockle</name>
    <name type="synonym">Anadara granosa</name>
    <dbReference type="NCBI Taxonomy" id="220873"/>
    <lineage>
        <taxon>Eukaryota</taxon>
        <taxon>Metazoa</taxon>
        <taxon>Spiralia</taxon>
        <taxon>Lophotrochozoa</taxon>
        <taxon>Mollusca</taxon>
        <taxon>Bivalvia</taxon>
        <taxon>Autobranchia</taxon>
        <taxon>Pteriomorphia</taxon>
        <taxon>Arcoida</taxon>
        <taxon>Arcoidea</taxon>
        <taxon>Arcidae</taxon>
        <taxon>Tegillarca</taxon>
    </lineage>
</organism>
<evidence type="ECO:0000256" key="8">
    <source>
        <dbReference type="ARBA" id="ARBA00023242"/>
    </source>
</evidence>
<protein>
    <recommendedName>
        <fullName evidence="9">Nuclear receptor domain-containing protein</fullName>
    </recommendedName>
</protein>
<dbReference type="EMBL" id="JARBDR010000141">
    <property type="protein sequence ID" value="KAJ8320842.1"/>
    <property type="molecule type" value="Genomic_DNA"/>
</dbReference>
<keyword evidence="8" id="KW-0539">Nucleus</keyword>
<dbReference type="InterPro" id="IPR001628">
    <property type="entry name" value="Znf_hrmn_rcpt"/>
</dbReference>
<dbReference type="PANTHER" id="PTHR24082">
    <property type="entry name" value="NUCLEAR HORMONE RECEPTOR"/>
    <property type="match status" value="1"/>
</dbReference>
<evidence type="ECO:0000313" key="10">
    <source>
        <dbReference type="EMBL" id="KAJ8320842.1"/>
    </source>
</evidence>
<evidence type="ECO:0000256" key="3">
    <source>
        <dbReference type="ARBA" id="ARBA00022833"/>
    </source>
</evidence>
<keyword evidence="6" id="KW-0804">Transcription</keyword>
<name>A0ABQ9FUA2_TEGGR</name>
<keyword evidence="5" id="KW-0238">DNA-binding</keyword>
<reference evidence="10 11" key="1">
    <citation type="submission" date="2022-12" db="EMBL/GenBank/DDBJ databases">
        <title>Chromosome-level genome of Tegillarca granosa.</title>
        <authorList>
            <person name="Kim J."/>
        </authorList>
    </citation>
    <scope>NUCLEOTIDE SEQUENCE [LARGE SCALE GENOMIC DNA]</scope>
    <source>
        <strain evidence="10">Teg-2019</strain>
        <tissue evidence="10">Adductor muscle</tissue>
    </source>
</reference>
<dbReference type="PANTHER" id="PTHR24082:SF501">
    <property type="entry name" value="NUCLEAR RECEPTOR SUBFAMILY 1, GROUP D, MEMBER 4A ISOFORM X1"/>
    <property type="match status" value="1"/>
</dbReference>
<gene>
    <name evidence="10" type="ORF">KUTeg_002429</name>
</gene>
<dbReference type="SMART" id="SM00399">
    <property type="entry name" value="ZnF_C4"/>
    <property type="match status" value="1"/>
</dbReference>
<evidence type="ECO:0000256" key="1">
    <source>
        <dbReference type="ARBA" id="ARBA00022723"/>
    </source>
</evidence>
<evidence type="ECO:0000256" key="7">
    <source>
        <dbReference type="ARBA" id="ARBA00023170"/>
    </source>
</evidence>
<evidence type="ECO:0000313" key="11">
    <source>
        <dbReference type="Proteomes" id="UP001217089"/>
    </source>
</evidence>
<dbReference type="SUPFAM" id="SSF57716">
    <property type="entry name" value="Glucocorticoid receptor-like (DNA-binding domain)"/>
    <property type="match status" value="1"/>
</dbReference>
<dbReference type="InterPro" id="IPR013088">
    <property type="entry name" value="Znf_NHR/GATA"/>
</dbReference>
<proteinExistence type="predicted"/>
<dbReference type="Proteomes" id="UP001217089">
    <property type="component" value="Unassembled WGS sequence"/>
</dbReference>
<dbReference type="Gene3D" id="3.30.50.10">
    <property type="entry name" value="Erythroid Transcription Factor GATA-1, subunit A"/>
    <property type="match status" value="1"/>
</dbReference>